<dbReference type="SUPFAM" id="SSF103473">
    <property type="entry name" value="MFS general substrate transporter"/>
    <property type="match status" value="1"/>
</dbReference>
<dbReference type="Pfam" id="PF07690">
    <property type="entry name" value="MFS_1"/>
    <property type="match status" value="1"/>
</dbReference>
<proteinExistence type="predicted"/>
<evidence type="ECO:0000256" key="2">
    <source>
        <dbReference type="ARBA" id="ARBA00022692"/>
    </source>
</evidence>
<dbReference type="AlphaFoldDB" id="A0A7R9QVN9"/>
<feature type="transmembrane region" description="Helical" evidence="5">
    <location>
        <begin position="138"/>
        <end position="157"/>
    </location>
</feature>
<gene>
    <name evidence="6" type="ORF">ONB1V03_LOCUS15507</name>
</gene>
<dbReference type="InterPro" id="IPR011701">
    <property type="entry name" value="MFS"/>
</dbReference>
<name>A0A7R9QVN9_9ACAR</name>
<comment type="subcellular location">
    <subcellularLocation>
        <location evidence="1">Membrane</location>
        <topology evidence="1">Multi-pass membrane protein</topology>
    </subcellularLocation>
</comment>
<dbReference type="InterPro" id="IPR036259">
    <property type="entry name" value="MFS_trans_sf"/>
</dbReference>
<dbReference type="GO" id="GO:0022857">
    <property type="term" value="F:transmembrane transporter activity"/>
    <property type="evidence" value="ECO:0007669"/>
    <property type="project" value="InterPro"/>
</dbReference>
<evidence type="ECO:0000256" key="1">
    <source>
        <dbReference type="ARBA" id="ARBA00004141"/>
    </source>
</evidence>
<evidence type="ECO:0008006" key="8">
    <source>
        <dbReference type="Google" id="ProtNLM"/>
    </source>
</evidence>
<dbReference type="EMBL" id="OC930892">
    <property type="protein sequence ID" value="CAD7658887.1"/>
    <property type="molecule type" value="Genomic_DNA"/>
</dbReference>
<accession>A0A7R9QVN9</accession>
<feature type="transmembrane region" description="Helical" evidence="5">
    <location>
        <begin position="79"/>
        <end position="98"/>
    </location>
</feature>
<evidence type="ECO:0000313" key="7">
    <source>
        <dbReference type="Proteomes" id="UP000728032"/>
    </source>
</evidence>
<protein>
    <recommendedName>
        <fullName evidence="8">Organic cation transporter</fullName>
    </recommendedName>
</protein>
<keyword evidence="3 5" id="KW-1133">Transmembrane helix</keyword>
<sequence length="269" mass="29993">FTLSYPWLFPESVRWQVSNGQTSKAIKTIKRAAKWNRVYIPEEYLYTSEDPFPTSTSRTCEPIRHFGPLDILKHHIIRVWALNLFFIWFTTSLVYYGLSFQAQNIGSDIYVTFGFLALAEIPAIILATIAMQIYGRKIVLCLLLIMGGISCITPVFLSDYYNAYITVCAVLGKSMIAAAFSLIYVYSVEIFPTILRSSGLGMCSMSSRIGGILAPQLIGLSDRNTGVMHDMPPIISNKHNTILRPYICIAIVAKIMAGISANAKKPNVT</sequence>
<dbReference type="GO" id="GO:0016020">
    <property type="term" value="C:membrane"/>
    <property type="evidence" value="ECO:0007669"/>
    <property type="project" value="UniProtKB-SubCell"/>
</dbReference>
<dbReference type="EMBL" id="CAJPVJ010016067">
    <property type="protein sequence ID" value="CAG2176073.1"/>
    <property type="molecule type" value="Genomic_DNA"/>
</dbReference>
<feature type="transmembrane region" description="Helical" evidence="5">
    <location>
        <begin position="110"/>
        <end position="131"/>
    </location>
</feature>
<dbReference type="PANTHER" id="PTHR24064">
    <property type="entry name" value="SOLUTE CARRIER FAMILY 22 MEMBER"/>
    <property type="match status" value="1"/>
</dbReference>
<evidence type="ECO:0000256" key="3">
    <source>
        <dbReference type="ARBA" id="ARBA00022989"/>
    </source>
</evidence>
<dbReference type="OrthoDB" id="3936150at2759"/>
<feature type="transmembrane region" description="Helical" evidence="5">
    <location>
        <begin position="163"/>
        <end position="186"/>
    </location>
</feature>
<feature type="non-terminal residue" evidence="6">
    <location>
        <position position="1"/>
    </location>
</feature>
<keyword evidence="4 5" id="KW-0472">Membrane</keyword>
<evidence type="ECO:0000313" key="6">
    <source>
        <dbReference type="EMBL" id="CAD7658887.1"/>
    </source>
</evidence>
<organism evidence="6">
    <name type="scientific">Oppiella nova</name>
    <dbReference type="NCBI Taxonomy" id="334625"/>
    <lineage>
        <taxon>Eukaryota</taxon>
        <taxon>Metazoa</taxon>
        <taxon>Ecdysozoa</taxon>
        <taxon>Arthropoda</taxon>
        <taxon>Chelicerata</taxon>
        <taxon>Arachnida</taxon>
        <taxon>Acari</taxon>
        <taxon>Acariformes</taxon>
        <taxon>Sarcoptiformes</taxon>
        <taxon>Oribatida</taxon>
        <taxon>Brachypylina</taxon>
        <taxon>Oppioidea</taxon>
        <taxon>Oppiidae</taxon>
        <taxon>Oppiella</taxon>
    </lineage>
</organism>
<evidence type="ECO:0000256" key="5">
    <source>
        <dbReference type="SAM" id="Phobius"/>
    </source>
</evidence>
<keyword evidence="2 5" id="KW-0812">Transmembrane</keyword>
<dbReference type="Gene3D" id="1.20.1250.20">
    <property type="entry name" value="MFS general substrate transporter like domains"/>
    <property type="match status" value="1"/>
</dbReference>
<evidence type="ECO:0000256" key="4">
    <source>
        <dbReference type="ARBA" id="ARBA00023136"/>
    </source>
</evidence>
<keyword evidence="7" id="KW-1185">Reference proteome</keyword>
<dbReference type="Proteomes" id="UP000728032">
    <property type="component" value="Unassembled WGS sequence"/>
</dbReference>
<reference evidence="6" key="1">
    <citation type="submission" date="2020-11" db="EMBL/GenBank/DDBJ databases">
        <authorList>
            <person name="Tran Van P."/>
        </authorList>
    </citation>
    <scope>NUCLEOTIDE SEQUENCE</scope>
</reference>